<dbReference type="GeneID" id="78275474"/>
<dbReference type="EMBL" id="MPKA01000063">
    <property type="protein sequence ID" value="OLU46546.1"/>
    <property type="molecule type" value="Genomic_DNA"/>
</dbReference>
<evidence type="ECO:0000313" key="2">
    <source>
        <dbReference type="Proteomes" id="UP000186705"/>
    </source>
</evidence>
<protein>
    <submittedName>
        <fullName evidence="1">Uncharacterized protein</fullName>
    </submittedName>
</protein>
<comment type="caution">
    <text evidence="1">The sequence shown here is derived from an EMBL/GenBank/DDBJ whole genome shotgun (WGS) entry which is preliminary data.</text>
</comment>
<gene>
    <name evidence="1" type="ORF">BO225_05880</name>
</gene>
<dbReference type="AlphaFoldDB" id="A0A1U7NMP5"/>
<organism evidence="1 2">
    <name type="scientific">Dubosiella newyorkensis</name>
    <dbReference type="NCBI Taxonomy" id="1862672"/>
    <lineage>
        <taxon>Bacteria</taxon>
        <taxon>Bacillati</taxon>
        <taxon>Bacillota</taxon>
        <taxon>Erysipelotrichia</taxon>
        <taxon>Erysipelotrichales</taxon>
        <taxon>Erysipelotrichaceae</taxon>
        <taxon>Dubosiella</taxon>
    </lineage>
</organism>
<proteinExistence type="predicted"/>
<dbReference type="RefSeq" id="WP_076341345.1">
    <property type="nucleotide sequence ID" value="NZ_CAMSPY010000044.1"/>
</dbReference>
<reference evidence="1 2" key="1">
    <citation type="submission" date="2016-11" db="EMBL/GenBank/DDBJ databases">
        <title>Description of two novel members of the family Erysipelotrichaceae: Ileibacterium lipovorans gen. nov., sp. nov. and Dubosiella newyorkensis, gen. nov., sp. nov.</title>
        <authorList>
            <person name="Cox L.M."/>
            <person name="Sohn J."/>
            <person name="Tyrrell K.L."/>
            <person name="Citron D.M."/>
            <person name="Lawson P.A."/>
            <person name="Patel N.B."/>
            <person name="Iizumi T."/>
            <person name="Perez-Perez G.I."/>
            <person name="Goldstein E.J."/>
            <person name="Blaser M.J."/>
        </authorList>
    </citation>
    <scope>NUCLEOTIDE SEQUENCE [LARGE SCALE GENOMIC DNA]</scope>
    <source>
        <strain evidence="1 2">NYU-BL-A4</strain>
    </source>
</reference>
<accession>A0A1U7NMP5</accession>
<dbReference type="STRING" id="1862672.BO225_05880"/>
<keyword evidence="2" id="KW-1185">Reference proteome</keyword>
<name>A0A1U7NMP5_9FIRM</name>
<sequence>MDKNWLSAFDPFIFDMDGLLVNSEDVYLLGRKRALDCKRSILDAFQDPALYEKLDAEREAFIYDSLENGDLRKDEDP</sequence>
<dbReference type="OrthoDB" id="9797743at2"/>
<evidence type="ECO:0000313" key="1">
    <source>
        <dbReference type="EMBL" id="OLU46546.1"/>
    </source>
</evidence>
<dbReference type="Proteomes" id="UP000186705">
    <property type="component" value="Unassembled WGS sequence"/>
</dbReference>